<dbReference type="SUPFAM" id="SSF49265">
    <property type="entry name" value="Fibronectin type III"/>
    <property type="match status" value="2"/>
</dbReference>
<accession>Q0RHN4</accession>
<evidence type="ECO:0000256" key="1">
    <source>
        <dbReference type="ARBA" id="ARBA00022737"/>
    </source>
</evidence>
<keyword evidence="7" id="KW-1185">Reference proteome</keyword>
<dbReference type="CDD" id="cd00063">
    <property type="entry name" value="FN3"/>
    <property type="match status" value="3"/>
</dbReference>
<keyword evidence="1" id="KW-0677">Repeat</keyword>
<dbReference type="RefSeq" id="WP_011605472.1">
    <property type="nucleotide sequence ID" value="NC_008278.1"/>
</dbReference>
<dbReference type="Gene3D" id="2.60.40.10">
    <property type="entry name" value="Immunoglobulins"/>
    <property type="match status" value="3"/>
</dbReference>
<sequence>MLGPGIRPWLTGLTLLAITAATGLWAAAGGMAGSDRAGGAASKPAGSRTSVMQHFAPSTTPSSSHSATPSPSQAPPTASVPVAPSRLTATGGQGMVRLCWTASSGADAHTLYYRDTTAGQGWARMPYPITGTCYTAEQLTDGHTYEFRITGSNSTGESAPSPVARAIPVATSPPPSPPTGLTATPGNGTARLCWTASSGADAHTLYYRDTTAGQGWARMPYPITGTCYTAEQLTDGHTYEFRITGSNSTGESAPSPVARAIPVATSPPPSPPTGLTATPGNGTARLCWTASSGADAHTLYYRDTTAGQGWARMPYPITGTCYTAEQLTDGHTYEFRITGSNSTGESDSSNTAVATPHG</sequence>
<dbReference type="Pfam" id="PF00041">
    <property type="entry name" value="fn3"/>
    <property type="match status" value="1"/>
</dbReference>
<dbReference type="OrthoDB" id="5482597at2"/>
<dbReference type="InterPro" id="IPR003961">
    <property type="entry name" value="FN3_dom"/>
</dbReference>
<dbReference type="eggNOG" id="COG4733">
    <property type="taxonomic scope" value="Bacteria"/>
</dbReference>
<gene>
    <name evidence="6" type="ordered locus">FRAAL4350</name>
</gene>
<keyword evidence="3" id="KW-0119">Carbohydrate metabolism</keyword>
<dbReference type="Proteomes" id="UP000000657">
    <property type="component" value="Chromosome"/>
</dbReference>
<proteinExistence type="predicted"/>
<evidence type="ECO:0000256" key="3">
    <source>
        <dbReference type="ARBA" id="ARBA00023326"/>
    </source>
</evidence>
<dbReference type="KEGG" id="fal:FRAAL4350"/>
<feature type="region of interest" description="Disordered" evidence="4">
    <location>
        <begin position="33"/>
        <end position="86"/>
    </location>
</feature>
<name>Q0RHN4_FRAAA</name>
<feature type="region of interest" description="Disordered" evidence="4">
    <location>
        <begin position="338"/>
        <end position="358"/>
    </location>
</feature>
<dbReference type="InterPro" id="IPR036116">
    <property type="entry name" value="FN3_sf"/>
</dbReference>
<dbReference type="HOGENOM" id="CLU_773280_0_0_11"/>
<dbReference type="InterPro" id="IPR013783">
    <property type="entry name" value="Ig-like_fold"/>
</dbReference>
<evidence type="ECO:0000256" key="4">
    <source>
        <dbReference type="SAM" id="MobiDB-lite"/>
    </source>
</evidence>
<feature type="domain" description="Fibronectin type-III" evidence="5">
    <location>
        <begin position="174"/>
        <end position="268"/>
    </location>
</feature>
<dbReference type="AlphaFoldDB" id="Q0RHN4"/>
<keyword evidence="3" id="KW-0624">Polysaccharide degradation</keyword>
<dbReference type="PROSITE" id="PS50853">
    <property type="entry name" value="FN3"/>
    <property type="match status" value="3"/>
</dbReference>
<feature type="compositionally biased region" description="Low complexity" evidence="4">
    <location>
        <begin position="56"/>
        <end position="85"/>
    </location>
</feature>
<dbReference type="GO" id="GO:0000272">
    <property type="term" value="P:polysaccharide catabolic process"/>
    <property type="evidence" value="ECO:0007669"/>
    <property type="project" value="UniProtKB-KW"/>
</dbReference>
<dbReference type="InterPro" id="IPR050964">
    <property type="entry name" value="Striated_Muscle_Regulatory"/>
</dbReference>
<dbReference type="EMBL" id="CT573213">
    <property type="protein sequence ID" value="CAJ62992.1"/>
    <property type="molecule type" value="Genomic_DNA"/>
</dbReference>
<dbReference type="GO" id="GO:0016798">
    <property type="term" value="F:hydrolase activity, acting on glycosyl bonds"/>
    <property type="evidence" value="ECO:0007669"/>
    <property type="project" value="UniProtKB-KW"/>
</dbReference>
<feature type="domain" description="Fibronectin type-III" evidence="5">
    <location>
        <begin position="80"/>
        <end position="171"/>
    </location>
</feature>
<evidence type="ECO:0000313" key="7">
    <source>
        <dbReference type="Proteomes" id="UP000000657"/>
    </source>
</evidence>
<protein>
    <recommendedName>
        <fullName evidence="5">Fibronectin type-III domain-containing protein</fullName>
    </recommendedName>
</protein>
<evidence type="ECO:0000256" key="2">
    <source>
        <dbReference type="ARBA" id="ARBA00023295"/>
    </source>
</evidence>
<dbReference type="PANTHER" id="PTHR13817:SF73">
    <property type="entry name" value="FIBRONECTIN TYPE-III DOMAIN-CONTAINING PROTEIN"/>
    <property type="match status" value="1"/>
</dbReference>
<evidence type="ECO:0000313" key="6">
    <source>
        <dbReference type="EMBL" id="CAJ62992.1"/>
    </source>
</evidence>
<keyword evidence="2" id="KW-0326">Glycosidase</keyword>
<keyword evidence="2" id="KW-0378">Hydrolase</keyword>
<dbReference type="PANTHER" id="PTHR13817">
    <property type="entry name" value="TITIN"/>
    <property type="match status" value="1"/>
</dbReference>
<organism evidence="6 7">
    <name type="scientific">Frankia alni (strain DSM 45986 / CECT 9034 / ACN14a)</name>
    <dbReference type="NCBI Taxonomy" id="326424"/>
    <lineage>
        <taxon>Bacteria</taxon>
        <taxon>Bacillati</taxon>
        <taxon>Actinomycetota</taxon>
        <taxon>Actinomycetes</taxon>
        <taxon>Frankiales</taxon>
        <taxon>Frankiaceae</taxon>
        <taxon>Frankia</taxon>
    </lineage>
</organism>
<reference evidence="6 7" key="1">
    <citation type="journal article" date="2007" name="Genome Res.">
        <title>Genome characteristics of facultatively symbiotic Frankia sp. strains reflect host range and host plant biogeography.</title>
        <authorList>
            <person name="Normand P."/>
            <person name="Lapierre P."/>
            <person name="Tisa L.S."/>
            <person name="Gogarten J.P."/>
            <person name="Alloisio N."/>
            <person name="Bagnarol E."/>
            <person name="Bassi C.A."/>
            <person name="Berry A.M."/>
            <person name="Bickhart D.M."/>
            <person name="Choisne N."/>
            <person name="Couloux A."/>
            <person name="Cournoyer B."/>
            <person name="Cruveiller S."/>
            <person name="Daubin V."/>
            <person name="Demange N."/>
            <person name="Francino M.P."/>
            <person name="Goltsman E."/>
            <person name="Huang Y."/>
            <person name="Kopp O.R."/>
            <person name="Labarre L."/>
            <person name="Lapidus A."/>
            <person name="Lavire C."/>
            <person name="Marechal J."/>
            <person name="Martinez M."/>
            <person name="Mastronunzio J.E."/>
            <person name="Mullin B.C."/>
            <person name="Niemann J."/>
            <person name="Pujic P."/>
            <person name="Rawnsley T."/>
            <person name="Rouy Z."/>
            <person name="Schenowitz C."/>
            <person name="Sellstedt A."/>
            <person name="Tavares F."/>
            <person name="Tomkins J.P."/>
            <person name="Vallenet D."/>
            <person name="Valverde C."/>
            <person name="Wall L.G."/>
            <person name="Wang Y."/>
            <person name="Medigue C."/>
            <person name="Benson D.R."/>
        </authorList>
    </citation>
    <scope>NUCLEOTIDE SEQUENCE [LARGE SCALE GENOMIC DNA]</scope>
    <source>
        <strain evidence="7">DSM 45986 / CECT 9034 / ACN14a</strain>
    </source>
</reference>
<dbReference type="STRING" id="326424.FRAAL4350"/>
<dbReference type="SMART" id="SM00060">
    <property type="entry name" value="FN3"/>
    <property type="match status" value="3"/>
</dbReference>
<feature type="domain" description="Fibronectin type-III" evidence="5">
    <location>
        <begin position="271"/>
        <end position="358"/>
    </location>
</feature>
<evidence type="ECO:0000259" key="5">
    <source>
        <dbReference type="PROSITE" id="PS50853"/>
    </source>
</evidence>